<evidence type="ECO:0000313" key="8">
    <source>
        <dbReference type="EMBL" id="MVT64698.1"/>
    </source>
</evidence>
<dbReference type="Proteomes" id="UP000436468">
    <property type="component" value="Unassembled WGS sequence"/>
</dbReference>
<evidence type="ECO:0000256" key="5">
    <source>
        <dbReference type="ARBA" id="ARBA00067668"/>
    </source>
</evidence>
<evidence type="ECO:0000256" key="2">
    <source>
        <dbReference type="ARBA" id="ARBA00022598"/>
    </source>
</evidence>
<sequence>MANVGLSHVTGATESPLLEVTIGEALRDAAARYGEGDAIVSVFQGQRLTYAELDRDADRVAGALIAMGIRKGDRIAIWSANKIEWLVAHHGAVRVGAVVVTVNPALRQEEARHVLADSGSRLVFAARAFRGYSFVSALENMRSALSDLEEIIYFDFDDTGSDWFEFLNRSPQNRRRVEEAEGRVSPDDPCSLQYTSGTTGRPKGALLTHRNILNNGHFVGERQKLTSADRICLPVPFFHCFGLVLGALAAMTHGSAIVLPGESFDPESTFDTIRRERCTSFYGVPTMYISLLTHEAVHQADFSTLRTGCMGGAPCPIETMRQAVERMNMREITVTYGMTETSPISFQTLPDDSNERRVTTVGTVHPHIEARIIDPQSGQTVERGVSGELCIRGYSVMPGYWRNPGSTSEAIDEDGWMHTGDLATMTSDGYLQIVGRSKNTIIRGGENIYPREIEEFLLTMPEVAEAYVFGLPDAKYGEEVCSWIKLRAGANMTAEQLKARCKGRIATFKIPRHVRLVDAFPTTASGKVQYFRMREAELELTRPAKGPDPIAC</sequence>
<dbReference type="Gene3D" id="3.40.50.12780">
    <property type="entry name" value="N-terminal domain of ligase-like"/>
    <property type="match status" value="1"/>
</dbReference>
<comment type="similarity">
    <text evidence="1">Belongs to the ATP-dependent AMP-binding enzyme family.</text>
</comment>
<evidence type="ECO:0000313" key="9">
    <source>
        <dbReference type="Proteomes" id="UP000436468"/>
    </source>
</evidence>
<reference evidence="8 9" key="1">
    <citation type="submission" date="2019-12" db="EMBL/GenBank/DDBJ databases">
        <title>Draft genome sequences Bradyrhizobium cajani AMBPC1010, Bradyrhizobium pachyrhizi AMBPC1040 and Bradyrhizobium yuanmingense ALSPC3051, three plant growth promoting strains isolated from nodules of Cajanus cajan L. in Dominican Republic.</title>
        <authorList>
            <person name="Flores-Felix J.D."/>
            <person name="Araujo J."/>
            <person name="Diaz-Alcantara C."/>
            <person name="Gonzalez-Andres F."/>
            <person name="Velazquez E."/>
        </authorList>
    </citation>
    <scope>NUCLEOTIDE SEQUENCE [LARGE SCALE GENOMIC DNA]</scope>
    <source>
        <strain evidence="8 9">1040</strain>
    </source>
</reference>
<accession>A0A844SCC0</accession>
<dbReference type="SUPFAM" id="SSF56801">
    <property type="entry name" value="Acetyl-CoA synthetase-like"/>
    <property type="match status" value="1"/>
</dbReference>
<dbReference type="GO" id="GO:0006631">
    <property type="term" value="P:fatty acid metabolic process"/>
    <property type="evidence" value="ECO:0007669"/>
    <property type="project" value="TreeGrafter"/>
</dbReference>
<dbReference type="PANTHER" id="PTHR43201:SF5">
    <property type="entry name" value="MEDIUM-CHAIN ACYL-COA LIGASE ACSF2, MITOCHONDRIAL"/>
    <property type="match status" value="1"/>
</dbReference>
<comment type="catalytic activity">
    <reaction evidence="3">
        <text>3-(methylsulfanyl)propanoate + ATP + CoA = 3-(methylsulfanyl)propanoyl-CoA + AMP + diphosphate</text>
        <dbReference type="Rhea" id="RHEA:43052"/>
        <dbReference type="ChEBI" id="CHEBI:30616"/>
        <dbReference type="ChEBI" id="CHEBI:33019"/>
        <dbReference type="ChEBI" id="CHEBI:49016"/>
        <dbReference type="ChEBI" id="CHEBI:57287"/>
        <dbReference type="ChEBI" id="CHEBI:82815"/>
        <dbReference type="ChEBI" id="CHEBI:456215"/>
        <dbReference type="EC" id="6.2.1.44"/>
    </reaction>
    <physiologicalReaction direction="left-to-right" evidence="3">
        <dbReference type="Rhea" id="RHEA:43053"/>
    </physiologicalReaction>
</comment>
<evidence type="ECO:0000256" key="1">
    <source>
        <dbReference type="ARBA" id="ARBA00006432"/>
    </source>
</evidence>
<dbReference type="RefSeq" id="WP_157341809.1">
    <property type="nucleotide sequence ID" value="NZ_CP176492.1"/>
</dbReference>
<dbReference type="Pfam" id="PF13193">
    <property type="entry name" value="AMP-binding_C"/>
    <property type="match status" value="1"/>
</dbReference>
<dbReference type="PANTHER" id="PTHR43201">
    <property type="entry name" value="ACYL-COA SYNTHETASE"/>
    <property type="match status" value="1"/>
</dbReference>
<proteinExistence type="inferred from homology"/>
<keyword evidence="9" id="KW-1185">Reference proteome</keyword>
<evidence type="ECO:0000256" key="3">
    <source>
        <dbReference type="ARBA" id="ARBA00051915"/>
    </source>
</evidence>
<dbReference type="FunFam" id="3.30.300.30:FF:000008">
    <property type="entry name" value="2,3-dihydroxybenzoate-AMP ligase"/>
    <property type="match status" value="1"/>
</dbReference>
<dbReference type="AlphaFoldDB" id="A0A844SCC0"/>
<dbReference type="GO" id="GO:0031956">
    <property type="term" value="F:medium-chain fatty acid-CoA ligase activity"/>
    <property type="evidence" value="ECO:0007669"/>
    <property type="project" value="TreeGrafter"/>
</dbReference>
<dbReference type="CDD" id="cd05917">
    <property type="entry name" value="FACL_like_2"/>
    <property type="match status" value="1"/>
</dbReference>
<dbReference type="InterPro" id="IPR042099">
    <property type="entry name" value="ANL_N_sf"/>
</dbReference>
<feature type="domain" description="AMP-dependent synthetase/ligase" evidence="6">
    <location>
        <begin position="27"/>
        <end position="401"/>
    </location>
</feature>
<evidence type="ECO:0000259" key="7">
    <source>
        <dbReference type="Pfam" id="PF13193"/>
    </source>
</evidence>
<evidence type="ECO:0000256" key="4">
    <source>
        <dbReference type="ARBA" id="ARBA00066616"/>
    </source>
</evidence>
<dbReference type="InterPro" id="IPR000873">
    <property type="entry name" value="AMP-dep_synth/lig_dom"/>
</dbReference>
<protein>
    <recommendedName>
        <fullName evidence="5">3-methylmercaptopropionyl-CoA ligase</fullName>
        <ecNumber evidence="4">6.2.1.44</ecNumber>
    </recommendedName>
</protein>
<evidence type="ECO:0000259" key="6">
    <source>
        <dbReference type="Pfam" id="PF00501"/>
    </source>
</evidence>
<dbReference type="PROSITE" id="PS00455">
    <property type="entry name" value="AMP_BINDING"/>
    <property type="match status" value="1"/>
</dbReference>
<dbReference type="InterPro" id="IPR045851">
    <property type="entry name" value="AMP-bd_C_sf"/>
</dbReference>
<dbReference type="EC" id="6.2.1.44" evidence="4"/>
<organism evidence="8 9">
    <name type="scientific">Bradyrhizobium pachyrhizi</name>
    <dbReference type="NCBI Taxonomy" id="280333"/>
    <lineage>
        <taxon>Bacteria</taxon>
        <taxon>Pseudomonadati</taxon>
        <taxon>Pseudomonadota</taxon>
        <taxon>Alphaproteobacteria</taxon>
        <taxon>Hyphomicrobiales</taxon>
        <taxon>Nitrobacteraceae</taxon>
        <taxon>Bradyrhizobium</taxon>
    </lineage>
</organism>
<dbReference type="Pfam" id="PF00501">
    <property type="entry name" value="AMP-binding"/>
    <property type="match status" value="1"/>
</dbReference>
<name>A0A844SCC0_9BRAD</name>
<dbReference type="InterPro" id="IPR020845">
    <property type="entry name" value="AMP-binding_CS"/>
</dbReference>
<comment type="caution">
    <text evidence="8">The sequence shown here is derived from an EMBL/GenBank/DDBJ whole genome shotgun (WGS) entry which is preliminary data.</text>
</comment>
<dbReference type="EMBL" id="WQNF01000003">
    <property type="protein sequence ID" value="MVT64698.1"/>
    <property type="molecule type" value="Genomic_DNA"/>
</dbReference>
<dbReference type="Gene3D" id="3.30.300.30">
    <property type="match status" value="1"/>
</dbReference>
<gene>
    <name evidence="8" type="ORF">GPL21_06170</name>
</gene>
<dbReference type="FunFam" id="3.40.50.12780:FF:000003">
    <property type="entry name" value="Long-chain-fatty-acid--CoA ligase FadD"/>
    <property type="match status" value="1"/>
</dbReference>
<dbReference type="InterPro" id="IPR025110">
    <property type="entry name" value="AMP-bd_C"/>
</dbReference>
<feature type="domain" description="AMP-binding enzyme C-terminal" evidence="7">
    <location>
        <begin position="452"/>
        <end position="527"/>
    </location>
</feature>
<keyword evidence="2" id="KW-0436">Ligase</keyword>